<evidence type="ECO:0000256" key="13">
    <source>
        <dbReference type="SAM" id="Phobius"/>
    </source>
</evidence>
<evidence type="ECO:0000256" key="12">
    <source>
        <dbReference type="RuleBase" id="RU000461"/>
    </source>
</evidence>
<keyword evidence="6 13" id="KW-1133">Transmembrane helix</keyword>
<dbReference type="InterPro" id="IPR002401">
    <property type="entry name" value="Cyt_P450_E_grp-I"/>
</dbReference>
<dbReference type="Pfam" id="PF00067">
    <property type="entry name" value="p450"/>
    <property type="match status" value="1"/>
</dbReference>
<dbReference type="SUPFAM" id="SSF48264">
    <property type="entry name" value="Cytochrome P450"/>
    <property type="match status" value="1"/>
</dbReference>
<reference evidence="14" key="2">
    <citation type="journal article" date="2024" name="Plant">
        <title>Genomic evolution and insights into agronomic trait innovations of Sesamum species.</title>
        <authorList>
            <person name="Miao H."/>
            <person name="Wang L."/>
            <person name="Qu L."/>
            <person name="Liu H."/>
            <person name="Sun Y."/>
            <person name="Le M."/>
            <person name="Wang Q."/>
            <person name="Wei S."/>
            <person name="Zheng Y."/>
            <person name="Lin W."/>
            <person name="Duan Y."/>
            <person name="Cao H."/>
            <person name="Xiong S."/>
            <person name="Wang X."/>
            <person name="Wei L."/>
            <person name="Li C."/>
            <person name="Ma Q."/>
            <person name="Ju M."/>
            <person name="Zhao R."/>
            <person name="Li G."/>
            <person name="Mu C."/>
            <person name="Tian Q."/>
            <person name="Mei H."/>
            <person name="Zhang T."/>
            <person name="Gao T."/>
            <person name="Zhang H."/>
        </authorList>
    </citation>
    <scope>NUCLEOTIDE SEQUENCE</scope>
    <source>
        <strain evidence="14">KEN1</strain>
    </source>
</reference>
<dbReference type="PRINTS" id="PR00385">
    <property type="entry name" value="P450"/>
</dbReference>
<dbReference type="PROSITE" id="PS00086">
    <property type="entry name" value="CYTOCHROME_P450"/>
    <property type="match status" value="1"/>
</dbReference>
<dbReference type="FunFam" id="1.10.630.10:FF:000043">
    <property type="entry name" value="Cytochrome P450 99A2"/>
    <property type="match status" value="1"/>
</dbReference>
<reference evidence="14" key="1">
    <citation type="submission" date="2020-06" db="EMBL/GenBank/DDBJ databases">
        <authorList>
            <person name="Li T."/>
            <person name="Hu X."/>
            <person name="Zhang T."/>
            <person name="Song X."/>
            <person name="Zhang H."/>
            <person name="Dai N."/>
            <person name="Sheng W."/>
            <person name="Hou X."/>
            <person name="Wei L."/>
        </authorList>
    </citation>
    <scope>NUCLEOTIDE SEQUENCE</scope>
    <source>
        <strain evidence="14">KEN1</strain>
        <tissue evidence="14">Leaf</tissue>
    </source>
</reference>
<evidence type="ECO:0000256" key="1">
    <source>
        <dbReference type="ARBA" id="ARBA00004167"/>
    </source>
</evidence>
<name>A0AAW2TQQ1_9LAMI</name>
<dbReference type="GO" id="GO:0016705">
    <property type="term" value="F:oxidoreductase activity, acting on paired donors, with incorporation or reduction of molecular oxygen"/>
    <property type="evidence" value="ECO:0007669"/>
    <property type="project" value="InterPro"/>
</dbReference>
<evidence type="ECO:0000313" key="14">
    <source>
        <dbReference type="EMBL" id="KAL0407195.1"/>
    </source>
</evidence>
<dbReference type="PANTHER" id="PTHR47955">
    <property type="entry name" value="CYTOCHROME P450 FAMILY 71 PROTEIN"/>
    <property type="match status" value="1"/>
</dbReference>
<keyword evidence="3 11" id="KW-0349">Heme</keyword>
<keyword evidence="5 11" id="KW-0479">Metal-binding</keyword>
<organism evidence="14">
    <name type="scientific">Sesamum latifolium</name>
    <dbReference type="NCBI Taxonomy" id="2727402"/>
    <lineage>
        <taxon>Eukaryota</taxon>
        <taxon>Viridiplantae</taxon>
        <taxon>Streptophyta</taxon>
        <taxon>Embryophyta</taxon>
        <taxon>Tracheophyta</taxon>
        <taxon>Spermatophyta</taxon>
        <taxon>Magnoliopsida</taxon>
        <taxon>eudicotyledons</taxon>
        <taxon>Gunneridae</taxon>
        <taxon>Pentapetalae</taxon>
        <taxon>asterids</taxon>
        <taxon>lamiids</taxon>
        <taxon>Lamiales</taxon>
        <taxon>Pedaliaceae</taxon>
        <taxon>Sesamum</taxon>
    </lineage>
</organism>
<keyword evidence="4 13" id="KW-0812">Transmembrane</keyword>
<proteinExistence type="inferred from homology"/>
<evidence type="ECO:0000256" key="9">
    <source>
        <dbReference type="ARBA" id="ARBA00023033"/>
    </source>
</evidence>
<evidence type="ECO:0000256" key="4">
    <source>
        <dbReference type="ARBA" id="ARBA00022692"/>
    </source>
</evidence>
<dbReference type="GO" id="GO:0004497">
    <property type="term" value="F:monooxygenase activity"/>
    <property type="evidence" value="ECO:0007669"/>
    <property type="project" value="UniProtKB-KW"/>
</dbReference>
<comment type="caution">
    <text evidence="14">The sequence shown here is derived from an EMBL/GenBank/DDBJ whole genome shotgun (WGS) entry which is preliminary data.</text>
</comment>
<keyword evidence="10 13" id="KW-0472">Membrane</keyword>
<dbReference type="InterPro" id="IPR036396">
    <property type="entry name" value="Cyt_P450_sf"/>
</dbReference>
<protein>
    <submittedName>
        <fullName evidence="14">Premnaspirodiene oxygenase</fullName>
    </submittedName>
</protein>
<evidence type="ECO:0000256" key="2">
    <source>
        <dbReference type="ARBA" id="ARBA00010617"/>
    </source>
</evidence>
<evidence type="ECO:0000256" key="8">
    <source>
        <dbReference type="ARBA" id="ARBA00023004"/>
    </source>
</evidence>
<comment type="similarity">
    <text evidence="2 12">Belongs to the cytochrome P450 family.</text>
</comment>
<accession>A0AAW2TQQ1</accession>
<dbReference type="InterPro" id="IPR017972">
    <property type="entry name" value="Cyt_P450_CS"/>
</dbReference>
<dbReference type="GO" id="GO:0005506">
    <property type="term" value="F:iron ion binding"/>
    <property type="evidence" value="ECO:0007669"/>
    <property type="project" value="InterPro"/>
</dbReference>
<comment type="subcellular location">
    <subcellularLocation>
        <location evidence="1">Membrane</location>
        <topology evidence="1">Single-pass membrane protein</topology>
    </subcellularLocation>
</comment>
<feature type="transmembrane region" description="Helical" evidence="13">
    <location>
        <begin position="33"/>
        <end position="53"/>
    </location>
</feature>
<evidence type="ECO:0000256" key="5">
    <source>
        <dbReference type="ARBA" id="ARBA00022723"/>
    </source>
</evidence>
<dbReference type="GO" id="GO:0020037">
    <property type="term" value="F:heme binding"/>
    <property type="evidence" value="ECO:0007669"/>
    <property type="project" value="InterPro"/>
</dbReference>
<keyword evidence="8 11" id="KW-0408">Iron</keyword>
<dbReference type="PANTHER" id="PTHR47955:SF9">
    <property type="entry name" value="PREMNASPIRODIENE OXYGENASE-LIKE"/>
    <property type="match status" value="1"/>
</dbReference>
<dbReference type="EMBL" id="JACGWN010000014">
    <property type="protein sequence ID" value="KAL0407195.1"/>
    <property type="molecule type" value="Genomic_DNA"/>
</dbReference>
<dbReference type="Gene3D" id="1.10.630.10">
    <property type="entry name" value="Cytochrome P450"/>
    <property type="match status" value="1"/>
</dbReference>
<gene>
    <name evidence="14" type="ORF">Slati_4033400</name>
</gene>
<evidence type="ECO:0000256" key="3">
    <source>
        <dbReference type="ARBA" id="ARBA00022617"/>
    </source>
</evidence>
<keyword evidence="7 12" id="KW-0560">Oxidoreductase</keyword>
<evidence type="ECO:0000256" key="10">
    <source>
        <dbReference type="ARBA" id="ARBA00023136"/>
    </source>
</evidence>
<dbReference type="GO" id="GO:0016020">
    <property type="term" value="C:membrane"/>
    <property type="evidence" value="ECO:0007669"/>
    <property type="project" value="UniProtKB-SubCell"/>
</dbReference>
<evidence type="ECO:0000256" key="11">
    <source>
        <dbReference type="PIRSR" id="PIRSR602401-1"/>
    </source>
</evidence>
<dbReference type="PRINTS" id="PR00463">
    <property type="entry name" value="EP450I"/>
</dbReference>
<dbReference type="AlphaFoldDB" id="A0AAW2TQQ1"/>
<feature type="binding site" description="axial binding residue" evidence="11">
    <location>
        <position position="472"/>
    </location>
    <ligand>
        <name>heme</name>
        <dbReference type="ChEBI" id="CHEBI:30413"/>
    </ligand>
    <ligandPart>
        <name>Fe</name>
        <dbReference type="ChEBI" id="CHEBI:18248"/>
    </ligandPart>
</feature>
<dbReference type="CDD" id="cd11072">
    <property type="entry name" value="CYP71-like"/>
    <property type="match status" value="1"/>
</dbReference>
<keyword evidence="9 12" id="KW-0503">Monooxygenase</keyword>
<dbReference type="InterPro" id="IPR001128">
    <property type="entry name" value="Cyt_P450"/>
</dbReference>
<sequence>MKLVQLVHKLECAEEELRDQYLFDLYLLAKMELQNPILIIISLIFILPLLNLINRFHTSRSSRPKLPPGPWKLPLIGSLHHLSGASLPHYALRNLARKYGPIMHLQLGEISVVVISSPRVAKELLTAHDLAFSSRPRIPSLGTITYNYQDIALAPYGDYWKQMRKICFSELLSSKNVRSFSTIRDEVAVNLVESIRLHPSSIPIDLTQVVFSYANDVVCRAAFGMSRGGKDELLPLIIELGASAGGFDVADLFPSVKFLGDVTWVKTKYLKLHHKMDQVLNGIIDQHMEKLGFGQAGEKDLVDVLLRFKQKGNLEFPITMDSIKAIILDMFSAGTHTSASTVEFAMAQMIKHPNVMEKAQAELRRVFRGKDRILESDLEKVSYLKMVIKETLRLHPPLPLLLPRECQDWQKVCGYDIPPKTRVLVNALAINRDREYWHDAEAFEPERFAESGIELIGTNFAFIPFGGGRRMCPGASFGLATVELLLVQLLYHFNWELPDGLQPQDLDMTEILGLAAKRKNNLHLLATSP</sequence>
<evidence type="ECO:0000256" key="7">
    <source>
        <dbReference type="ARBA" id="ARBA00023002"/>
    </source>
</evidence>
<comment type="cofactor">
    <cofactor evidence="11">
        <name>heme</name>
        <dbReference type="ChEBI" id="CHEBI:30413"/>
    </cofactor>
</comment>
<evidence type="ECO:0000256" key="6">
    <source>
        <dbReference type="ARBA" id="ARBA00022989"/>
    </source>
</evidence>